<dbReference type="CDD" id="cd11655">
    <property type="entry name" value="rap1_myb-like"/>
    <property type="match status" value="1"/>
</dbReference>
<keyword evidence="7 8" id="KW-0539">Nucleus</keyword>
<dbReference type="InterPro" id="IPR009057">
    <property type="entry name" value="Homeodomain-like_sf"/>
</dbReference>
<reference evidence="11" key="1">
    <citation type="submission" date="2019-07" db="EMBL/GenBank/DDBJ databases">
        <title>Hyphodiscus hymeniophilus genome sequencing and assembly.</title>
        <authorList>
            <person name="Kramer G."/>
            <person name="Nodwell J."/>
        </authorList>
    </citation>
    <scope>NUCLEOTIDE SEQUENCE</scope>
    <source>
        <strain evidence="11">ATCC 34498</strain>
    </source>
</reference>
<evidence type="ECO:0000256" key="2">
    <source>
        <dbReference type="ARBA" id="ARBA00022454"/>
    </source>
</evidence>
<feature type="compositionally biased region" description="Polar residues" evidence="9">
    <location>
        <begin position="578"/>
        <end position="596"/>
    </location>
</feature>
<feature type="region of interest" description="Disordered" evidence="9">
    <location>
        <begin position="649"/>
        <end position="683"/>
    </location>
</feature>
<dbReference type="InterPro" id="IPR036431">
    <property type="entry name" value="ARID_dom_sf"/>
</dbReference>
<dbReference type="InterPro" id="IPR001357">
    <property type="entry name" value="BRCT_dom"/>
</dbReference>
<dbReference type="SUPFAM" id="SSF46689">
    <property type="entry name" value="Homeodomain-like"/>
    <property type="match status" value="1"/>
</dbReference>
<dbReference type="InterPro" id="IPR001606">
    <property type="entry name" value="ARID_dom"/>
</dbReference>
<gene>
    <name evidence="11" type="ORF">D0Z07_7891</name>
</gene>
<organism evidence="11 12">
    <name type="scientific">Hyphodiscus hymeniophilus</name>
    <dbReference type="NCBI Taxonomy" id="353542"/>
    <lineage>
        <taxon>Eukaryota</taxon>
        <taxon>Fungi</taxon>
        <taxon>Dikarya</taxon>
        <taxon>Ascomycota</taxon>
        <taxon>Pezizomycotina</taxon>
        <taxon>Leotiomycetes</taxon>
        <taxon>Helotiales</taxon>
        <taxon>Hyphodiscaceae</taxon>
        <taxon>Hyphodiscus</taxon>
    </lineage>
</organism>
<dbReference type="GO" id="GO:0042162">
    <property type="term" value="F:telomeric DNA binding"/>
    <property type="evidence" value="ECO:0007669"/>
    <property type="project" value="TreeGrafter"/>
</dbReference>
<evidence type="ECO:0000256" key="4">
    <source>
        <dbReference type="ARBA" id="ARBA00023015"/>
    </source>
</evidence>
<dbReference type="Gene3D" id="1.10.10.60">
    <property type="entry name" value="Homeodomain-like"/>
    <property type="match status" value="2"/>
</dbReference>
<dbReference type="PANTHER" id="PTHR16466">
    <property type="entry name" value="TELOMERE REPEAT-BINDING FACTOR 2-INTERACTING PROTEIN 1"/>
    <property type="match status" value="1"/>
</dbReference>
<dbReference type="InterPro" id="IPR038104">
    <property type="entry name" value="Rap1_C_sf"/>
</dbReference>
<dbReference type="PANTHER" id="PTHR16466:SF6">
    <property type="entry name" value="TELOMERIC REPEAT-BINDING FACTOR 2-INTERACTING PROTEIN 1"/>
    <property type="match status" value="1"/>
</dbReference>
<comment type="subcellular location">
    <subcellularLocation>
        <location evidence="8">Nucleus</location>
    </subcellularLocation>
    <subcellularLocation>
        <location evidence="8">Chromosome</location>
        <location evidence="8">Telomere</location>
    </subcellularLocation>
</comment>
<evidence type="ECO:0000256" key="5">
    <source>
        <dbReference type="ARBA" id="ARBA00023159"/>
    </source>
</evidence>
<comment type="function">
    <text evidence="8">Involved in the regulation of telomere length, clustering and has a specific role in telomere position effect (TPE).</text>
</comment>
<evidence type="ECO:0000256" key="7">
    <source>
        <dbReference type="ARBA" id="ARBA00023242"/>
    </source>
</evidence>
<evidence type="ECO:0000313" key="12">
    <source>
        <dbReference type="Proteomes" id="UP000785200"/>
    </source>
</evidence>
<dbReference type="Gene3D" id="1.10.10.2170">
    <property type="match status" value="1"/>
</dbReference>
<dbReference type="AlphaFoldDB" id="A0A9P6VDF5"/>
<evidence type="ECO:0000256" key="3">
    <source>
        <dbReference type="ARBA" id="ARBA00022895"/>
    </source>
</evidence>
<keyword evidence="12" id="KW-1185">Reference proteome</keyword>
<evidence type="ECO:0000313" key="11">
    <source>
        <dbReference type="EMBL" id="KAG0645996.1"/>
    </source>
</evidence>
<dbReference type="OrthoDB" id="435460at2759"/>
<evidence type="ECO:0000256" key="8">
    <source>
        <dbReference type="RuleBase" id="RU367107"/>
    </source>
</evidence>
<evidence type="ECO:0000256" key="1">
    <source>
        <dbReference type="ARBA" id="ARBA00010467"/>
    </source>
</evidence>
<feature type="region of interest" description="Disordered" evidence="9">
    <location>
        <begin position="506"/>
        <end position="617"/>
    </location>
</feature>
<evidence type="ECO:0000256" key="9">
    <source>
        <dbReference type="SAM" id="MobiDB-lite"/>
    </source>
</evidence>
<name>A0A9P6VDF5_9HELO</name>
<dbReference type="SUPFAM" id="SSF46774">
    <property type="entry name" value="ARID-like"/>
    <property type="match status" value="1"/>
</dbReference>
<dbReference type="GO" id="GO:0070187">
    <property type="term" value="C:shelterin complex"/>
    <property type="evidence" value="ECO:0007669"/>
    <property type="project" value="TreeGrafter"/>
</dbReference>
<dbReference type="GO" id="GO:0010833">
    <property type="term" value="P:telomere maintenance via telomere lengthening"/>
    <property type="evidence" value="ECO:0007669"/>
    <property type="project" value="UniProtKB-UniRule"/>
</dbReference>
<feature type="region of interest" description="Disordered" evidence="9">
    <location>
        <begin position="190"/>
        <end position="244"/>
    </location>
</feature>
<dbReference type="InterPro" id="IPR015010">
    <property type="entry name" value="TERF2IP_Myb"/>
</dbReference>
<protein>
    <recommendedName>
        <fullName evidence="8">DNA-binding protein RAP1</fullName>
    </recommendedName>
</protein>
<dbReference type="Pfam" id="PF16589">
    <property type="entry name" value="BRCT_2"/>
    <property type="match status" value="1"/>
</dbReference>
<dbReference type="GO" id="GO:0031848">
    <property type="term" value="P:protection from non-homologous end joining at telomere"/>
    <property type="evidence" value="ECO:0007669"/>
    <property type="project" value="TreeGrafter"/>
</dbReference>
<dbReference type="Proteomes" id="UP000785200">
    <property type="component" value="Unassembled WGS sequence"/>
</dbReference>
<dbReference type="PROSITE" id="PS51011">
    <property type="entry name" value="ARID"/>
    <property type="match status" value="1"/>
</dbReference>
<evidence type="ECO:0000259" key="10">
    <source>
        <dbReference type="PROSITE" id="PS51011"/>
    </source>
</evidence>
<dbReference type="EMBL" id="VNKQ01000017">
    <property type="protein sequence ID" value="KAG0645996.1"/>
    <property type="molecule type" value="Genomic_DNA"/>
</dbReference>
<comment type="similarity">
    <text evidence="1 8">Belongs to the RAP1 family.</text>
</comment>
<accession>A0A9P6VDF5</accession>
<dbReference type="Pfam" id="PF08914">
    <property type="entry name" value="Myb_Rap1"/>
    <property type="match status" value="1"/>
</dbReference>
<feature type="compositionally biased region" description="Polar residues" evidence="9">
    <location>
        <begin position="527"/>
        <end position="545"/>
    </location>
</feature>
<dbReference type="SMART" id="SM01014">
    <property type="entry name" value="ARID"/>
    <property type="match status" value="1"/>
</dbReference>
<comment type="caution">
    <text evidence="11">The sequence shown here is derived from an EMBL/GenBank/DDBJ whole genome shotgun (WGS) entry which is preliminary data.</text>
</comment>
<keyword evidence="6" id="KW-0804">Transcription</keyword>
<evidence type="ECO:0000256" key="6">
    <source>
        <dbReference type="ARBA" id="ARBA00023163"/>
    </source>
</evidence>
<dbReference type="Pfam" id="PF01388">
    <property type="entry name" value="ARID"/>
    <property type="match status" value="1"/>
</dbReference>
<keyword evidence="3 8" id="KW-0779">Telomere</keyword>
<dbReference type="InterPro" id="IPR039595">
    <property type="entry name" value="TE2IP/Rap1"/>
</dbReference>
<feature type="compositionally biased region" description="Acidic residues" evidence="9">
    <location>
        <begin position="506"/>
        <end position="520"/>
    </location>
</feature>
<keyword evidence="4" id="KW-0805">Transcription regulation</keyword>
<feature type="compositionally biased region" description="Basic and acidic residues" evidence="9">
    <location>
        <begin position="555"/>
        <end position="567"/>
    </location>
</feature>
<dbReference type="Pfam" id="PF11626">
    <property type="entry name" value="Rap1_C"/>
    <property type="match status" value="1"/>
</dbReference>
<dbReference type="InterPro" id="IPR021661">
    <property type="entry name" value="Rap1_C"/>
</dbReference>
<dbReference type="SMART" id="SM00501">
    <property type="entry name" value="BRIGHT"/>
    <property type="match status" value="1"/>
</dbReference>
<comment type="subunit">
    <text evidence="8">Homodimer.</text>
</comment>
<proteinExistence type="inferred from homology"/>
<feature type="domain" description="ARID" evidence="10">
    <location>
        <begin position="373"/>
        <end position="468"/>
    </location>
</feature>
<feature type="region of interest" description="Disordered" evidence="9">
    <location>
        <begin position="93"/>
        <end position="113"/>
    </location>
</feature>
<keyword evidence="2 8" id="KW-0158">Chromosome</keyword>
<sequence length="784" mass="88561">MAAIVYEGMVGGEGELFAGKKFFVLQRIPMRETYVEAIKRNGGEVVKFDKQADLIIADHVRSDNPVGAISWTFIDKSVARGRLEHIEEHRAGPKTRTVRDVGSSHPPRSGRIPFTAQDDHDLFVWVTKAERSGAALKGNDIYQQLEAMNPRHTFQSWRDRWVKHLSRRSRPEISEAELAAVADNPTVSIYSNHLPPARPLRSPAPDDESPDISLASSAKSEARVRSRSLNAKKPAADKPKNKPVAAGPIPVLPLVRKSTGGMVFTQAETDFMMEYYDVMVEADQKKGVRAWAKYSLENPNHSAQEWHDYFVQTIQPLVETERQKSKAQVAAAENQPSLNIGEGNVSIRTHIETSAIDGTQVEAQSLKVVDPTTEDEELFIKDLSAMAEYGGFETNFEPVICGRKIRLFRLWQLVNSDEFGGYDEVSGRNLWHRIAGKLNFNDFRHPEAAQAIKAAYEVILPDFEVSREEYLQTLQDAALIESQLRATQNRDDTEEDVVDDELELFVEEEDGEDDYDDDLEAPASLPRRNQLSSNKRSFAPDQNGSPLLGTYNKRQRGDKGKEKEREIPSTPEDYIKPSATTRSLYRSSPLKFQQSAAEEGSEDDEISPRPIQPPKFPIKRHSKQILEPETQDFNFPPVEEDSVQQSLELPNRRKQNNMTSSAPNGLHEDSSTQSQTESQKEQEMRNYFEHHIALGYPEEIVYQAFTCTTMVIGGSTAIVMEELMRGNDIPDNMQGVWTSADDAAMEDIESAEFERVASKHGMKNVVLRQKYLDHQREMRRDLGN</sequence>
<dbReference type="Gene3D" id="1.10.150.60">
    <property type="entry name" value="ARID DNA-binding domain"/>
    <property type="match status" value="1"/>
</dbReference>
<dbReference type="CDD" id="cd16100">
    <property type="entry name" value="ARID"/>
    <property type="match status" value="1"/>
</dbReference>
<keyword evidence="5" id="KW-0010">Activator</keyword>